<reference evidence="2 3" key="1">
    <citation type="submission" date="2022-08" db="EMBL/GenBank/DDBJ databases">
        <title>Reclassification of Massilia species as members of the genera Telluria, Duganella, Pseudoduganella, Mokoshia gen. nov. and Zemynaea gen. nov. using orthogonal and non-orthogonal genome-based approaches.</title>
        <authorList>
            <person name="Bowman J.P."/>
        </authorList>
    </citation>
    <scope>NUCLEOTIDE SEQUENCE [LARGE SCALE GENOMIC DNA]</scope>
    <source>
        <strain evidence="2 3">JCM 31316</strain>
    </source>
</reference>
<sequence length="163" mass="16839">MMTPRPQAARAAGFAYIAAVVFLVVLAGFALAALRLSESAQATASQQILGARAGQAARGGLEWAFYRLKAPGATCGPVQSVTLTDFVADTGFKVTLTCDMKTYSEGQTPTVAPLMKNVFQLTATACNGTAAVCPDNAAATGADYVERKRSASICIAADGTDCY</sequence>
<dbReference type="Proteomes" id="UP001204151">
    <property type="component" value="Unassembled WGS sequence"/>
</dbReference>
<dbReference type="EMBL" id="JANUGW010000001">
    <property type="protein sequence ID" value="MCS0580059.1"/>
    <property type="molecule type" value="Genomic_DNA"/>
</dbReference>
<keyword evidence="1" id="KW-0472">Membrane</keyword>
<keyword evidence="1" id="KW-0812">Transmembrane</keyword>
<proteinExistence type="predicted"/>
<comment type="caution">
    <text evidence="2">The sequence shown here is derived from an EMBL/GenBank/DDBJ whole genome shotgun (WGS) entry which is preliminary data.</text>
</comment>
<feature type="transmembrane region" description="Helical" evidence="1">
    <location>
        <begin position="12"/>
        <end position="34"/>
    </location>
</feature>
<organism evidence="2 3">
    <name type="scientific">Massilia pinisoli</name>
    <dbReference type="NCBI Taxonomy" id="1772194"/>
    <lineage>
        <taxon>Bacteria</taxon>
        <taxon>Pseudomonadati</taxon>
        <taxon>Pseudomonadota</taxon>
        <taxon>Betaproteobacteria</taxon>
        <taxon>Burkholderiales</taxon>
        <taxon>Oxalobacteraceae</taxon>
        <taxon>Telluria group</taxon>
        <taxon>Massilia</taxon>
    </lineage>
</organism>
<keyword evidence="1" id="KW-1133">Transmembrane helix</keyword>
<evidence type="ECO:0000313" key="2">
    <source>
        <dbReference type="EMBL" id="MCS0580059.1"/>
    </source>
</evidence>
<accession>A0ABT1ZJH6</accession>
<evidence type="ECO:0000313" key="3">
    <source>
        <dbReference type="Proteomes" id="UP001204151"/>
    </source>
</evidence>
<protein>
    <submittedName>
        <fullName evidence="2">MSHA biogenesis protein MshP</fullName>
    </submittedName>
</protein>
<name>A0ABT1ZJH6_9BURK</name>
<evidence type="ECO:0000256" key="1">
    <source>
        <dbReference type="SAM" id="Phobius"/>
    </source>
</evidence>
<dbReference type="RefSeq" id="WP_258814709.1">
    <property type="nucleotide sequence ID" value="NZ_JANUGW010000001.1"/>
</dbReference>
<gene>
    <name evidence="2" type="ORF">NX784_00485</name>
</gene>
<keyword evidence="3" id="KW-1185">Reference proteome</keyword>